<reference evidence="2 3" key="1">
    <citation type="submission" date="2024-06" db="EMBL/GenBank/DDBJ databases">
        <title>Lysinibacillus zambalefons sp. nov., a Novel Firmicute Isolated from the Poon Bato Zambales Hyperalkaline Spring.</title>
        <authorList>
            <person name="Aja J.A."/>
            <person name="Lazaro J.E.H."/>
            <person name="Llorin L.D."/>
            <person name="Lim K.R."/>
            <person name="Teodosio J."/>
            <person name="Dalisay D.S."/>
        </authorList>
    </citation>
    <scope>NUCLEOTIDE SEQUENCE [LARGE SCALE GENOMIC DNA]</scope>
    <source>
        <strain evidence="2 3">M3</strain>
    </source>
</reference>
<dbReference type="RefSeq" id="WP_349661830.1">
    <property type="nucleotide sequence ID" value="NZ_JBEGDG010000027.1"/>
</dbReference>
<dbReference type="Proteomes" id="UP001478862">
    <property type="component" value="Unassembled WGS sequence"/>
</dbReference>
<organism evidence="2 3">
    <name type="scientific">Lysinibacillus zambalensis</name>
    <dbReference type="NCBI Taxonomy" id="3160866"/>
    <lineage>
        <taxon>Bacteria</taxon>
        <taxon>Bacillati</taxon>
        <taxon>Bacillota</taxon>
        <taxon>Bacilli</taxon>
        <taxon>Bacillales</taxon>
        <taxon>Bacillaceae</taxon>
        <taxon>Lysinibacillus</taxon>
    </lineage>
</organism>
<evidence type="ECO:0000313" key="2">
    <source>
        <dbReference type="EMBL" id="MEQ6357496.1"/>
    </source>
</evidence>
<keyword evidence="1" id="KW-0732">Signal</keyword>
<evidence type="ECO:0000256" key="1">
    <source>
        <dbReference type="SAM" id="SignalP"/>
    </source>
</evidence>
<proteinExistence type="predicted"/>
<feature type="signal peptide" evidence="1">
    <location>
        <begin position="1"/>
        <end position="22"/>
    </location>
</feature>
<evidence type="ECO:0008006" key="4">
    <source>
        <dbReference type="Google" id="ProtNLM"/>
    </source>
</evidence>
<comment type="caution">
    <text evidence="2">The sequence shown here is derived from an EMBL/GenBank/DDBJ whole genome shotgun (WGS) entry which is preliminary data.</text>
</comment>
<protein>
    <recommendedName>
        <fullName evidence="4">Lipoprotein</fullName>
    </recommendedName>
</protein>
<accession>A0ABV1MYF0</accession>
<dbReference type="PROSITE" id="PS51257">
    <property type="entry name" value="PROKAR_LIPOPROTEIN"/>
    <property type="match status" value="1"/>
</dbReference>
<evidence type="ECO:0000313" key="3">
    <source>
        <dbReference type="Proteomes" id="UP001478862"/>
    </source>
</evidence>
<name>A0ABV1MYF0_9BACI</name>
<gene>
    <name evidence="2" type="ORF">ABNX05_23105</name>
</gene>
<feature type="chain" id="PRO_5047143383" description="Lipoprotein" evidence="1">
    <location>
        <begin position="23"/>
        <end position="153"/>
    </location>
</feature>
<keyword evidence="3" id="KW-1185">Reference proteome</keyword>
<dbReference type="EMBL" id="JBEGDG010000027">
    <property type="protein sequence ID" value="MEQ6357496.1"/>
    <property type="molecule type" value="Genomic_DNA"/>
</dbReference>
<sequence length="153" mass="17067">MKKLFYLFLLATLLLSACGKNTAPKEVAVDKDKNTSVEDIVGAIVKNKFTVEEKNGTVSISIQDTDVKKGMKNQMLKDSTKIFAELSKLPSVKTPSISWSAPLTEPNGNKSMNELLNIYFSEEDFKKTNWANYTQLDIESTATHYHQEASLGQ</sequence>